<keyword evidence="2" id="KW-0732">Signal</keyword>
<dbReference type="Pfam" id="PF00300">
    <property type="entry name" value="His_Phos_1"/>
    <property type="match status" value="1"/>
</dbReference>
<evidence type="ECO:0008006" key="5">
    <source>
        <dbReference type="Google" id="ProtNLM"/>
    </source>
</evidence>
<dbReference type="SMART" id="SM00855">
    <property type="entry name" value="PGAM"/>
    <property type="match status" value="1"/>
</dbReference>
<dbReference type="InterPro" id="IPR029033">
    <property type="entry name" value="His_PPase_superfam"/>
</dbReference>
<reference evidence="3 4" key="1">
    <citation type="journal article" date="2019" name="Emerg. Microbes Infect.">
        <title>Comprehensive subspecies identification of 175 nontuberculous mycobacteria species based on 7547 genomic profiles.</title>
        <authorList>
            <person name="Matsumoto Y."/>
            <person name="Kinjo T."/>
            <person name="Motooka D."/>
            <person name="Nabeya D."/>
            <person name="Jung N."/>
            <person name="Uechi K."/>
            <person name="Horii T."/>
            <person name="Iida T."/>
            <person name="Fujita J."/>
            <person name="Nakamura S."/>
        </authorList>
    </citation>
    <scope>NUCLEOTIDE SEQUENCE [LARGE SCALE GENOMIC DNA]</scope>
    <source>
        <strain evidence="3 4">JCM 18439</strain>
    </source>
</reference>
<dbReference type="AlphaFoldDB" id="A0A7I7RGQ5"/>
<dbReference type="Gene3D" id="3.40.50.1240">
    <property type="entry name" value="Phosphoglycerate mutase-like"/>
    <property type="match status" value="1"/>
</dbReference>
<dbReference type="InterPro" id="IPR013078">
    <property type="entry name" value="His_Pase_superF_clade-1"/>
</dbReference>
<dbReference type="GO" id="GO:0016791">
    <property type="term" value="F:phosphatase activity"/>
    <property type="evidence" value="ECO:0007669"/>
    <property type="project" value="TreeGrafter"/>
</dbReference>
<proteinExistence type="predicted"/>
<name>A0A7I7RGQ5_MYCCF</name>
<feature type="compositionally biased region" description="Polar residues" evidence="1">
    <location>
        <begin position="387"/>
        <end position="404"/>
    </location>
</feature>
<feature type="compositionally biased region" description="Low complexity" evidence="1">
    <location>
        <begin position="434"/>
        <end position="497"/>
    </location>
</feature>
<dbReference type="PANTHER" id="PTHR48100">
    <property type="entry name" value="BROAD-SPECIFICITY PHOSPHATASE YOR283W-RELATED"/>
    <property type="match status" value="1"/>
</dbReference>
<dbReference type="KEGG" id="mcee:MCEL_20790"/>
<gene>
    <name evidence="3" type="ORF">MCEL_20790</name>
</gene>
<feature type="region of interest" description="Disordered" evidence="1">
    <location>
        <begin position="299"/>
        <end position="517"/>
    </location>
</feature>
<dbReference type="Proteomes" id="UP000466431">
    <property type="component" value="Chromosome"/>
</dbReference>
<feature type="compositionally biased region" description="Low complexity" evidence="1">
    <location>
        <begin position="359"/>
        <end position="375"/>
    </location>
</feature>
<feature type="compositionally biased region" description="Basic and acidic residues" evidence="1">
    <location>
        <begin position="408"/>
        <end position="421"/>
    </location>
</feature>
<organism evidence="3 4">
    <name type="scientific">Mycolicibacterium celeriflavum</name>
    <name type="common">Mycobacterium celeriflavum</name>
    <dbReference type="NCBI Taxonomy" id="1249101"/>
    <lineage>
        <taxon>Bacteria</taxon>
        <taxon>Bacillati</taxon>
        <taxon>Actinomycetota</taxon>
        <taxon>Actinomycetes</taxon>
        <taxon>Mycobacteriales</taxon>
        <taxon>Mycobacteriaceae</taxon>
        <taxon>Mycolicibacterium</taxon>
    </lineage>
</organism>
<accession>A0A7I7RGQ5</accession>
<protein>
    <recommendedName>
        <fullName evidence="5">Phosphoglycerate mutase</fullName>
    </recommendedName>
</protein>
<dbReference type="CDD" id="cd07067">
    <property type="entry name" value="HP_PGM_like"/>
    <property type="match status" value="1"/>
</dbReference>
<evidence type="ECO:0000313" key="4">
    <source>
        <dbReference type="Proteomes" id="UP000466431"/>
    </source>
</evidence>
<feature type="signal peptide" evidence="2">
    <location>
        <begin position="1"/>
        <end position="16"/>
    </location>
</feature>
<dbReference type="OrthoDB" id="9793115at2"/>
<dbReference type="GO" id="GO:0005737">
    <property type="term" value="C:cytoplasm"/>
    <property type="evidence" value="ECO:0007669"/>
    <property type="project" value="TreeGrafter"/>
</dbReference>
<sequence length="517" mass="52917">MTALALLAAAAIPAAAAELMRVTFVRHGESAGNASGLIDTSTPGPILTAKGQQQAQAVVGTLGVNNYDAIYSSTMVRTQLTAGPMSQYLRLPIQVLPGLQEIEAGIFEGTPEADAANGYARFPLAWAFQGNRDLRIPGSINGHEFDARVDGALETIYDNGDRNPVVFSHGGTIMFWTMMNVQNLTLEQKIELLRTAHLDNTDYVVVEGNPEDGWTLVNWNGQQFAPEPTLAAEVQLQTRTLTRQLAAATQEVLNAFATGNVATIVGAIGRAIDNAAYSIGKYTRAVAAKIADDLNNLVTPPAPAPSEGAEVTSTTDVSASADTMDAATTARTMSPSGEADASDEVGDTDRATSAASNRQAAETPAAAQLAEVSAAEKTSEEEGGTGNVTQSDGETDLTARQSDASTEDGSHESETSEKDAGDTGTEADSDTSDTKSGTSSTRSDANTSTTKSGTSTTRSGTSTTKSGTSSTKSGTATSSTKSGTATSSTKSGTKAGTANGGGAGSGDDDGGQQSDAA</sequence>
<evidence type="ECO:0000313" key="3">
    <source>
        <dbReference type="EMBL" id="BBY43784.1"/>
    </source>
</evidence>
<feature type="compositionally biased region" description="Low complexity" evidence="1">
    <location>
        <begin position="311"/>
        <end position="334"/>
    </location>
</feature>
<keyword evidence="4" id="KW-1185">Reference proteome</keyword>
<dbReference type="PANTHER" id="PTHR48100:SF58">
    <property type="entry name" value="PE-PGRS FAMILY PROTEIN PE_PGRS11"/>
    <property type="match status" value="1"/>
</dbReference>
<feature type="chain" id="PRO_5038393624" description="Phosphoglycerate mutase" evidence="2">
    <location>
        <begin position="17"/>
        <end position="517"/>
    </location>
</feature>
<evidence type="ECO:0000256" key="1">
    <source>
        <dbReference type="SAM" id="MobiDB-lite"/>
    </source>
</evidence>
<dbReference type="InterPro" id="IPR050275">
    <property type="entry name" value="PGM_Phosphatase"/>
</dbReference>
<dbReference type="SUPFAM" id="SSF53254">
    <property type="entry name" value="Phosphoglycerate mutase-like"/>
    <property type="match status" value="1"/>
</dbReference>
<dbReference type="EMBL" id="AP022591">
    <property type="protein sequence ID" value="BBY43784.1"/>
    <property type="molecule type" value="Genomic_DNA"/>
</dbReference>
<evidence type="ECO:0000256" key="2">
    <source>
        <dbReference type="SAM" id="SignalP"/>
    </source>
</evidence>